<sequence>MTGMPPRDAPRADPPRPAARGWEDALAAAALLALDPAGLGGAVLRAGAGPARDRWLEELRRLTPDRRWLRLPPQAEAERLTGGLDLTATLRAGAPRRRAGLLEGDAPLTLVLPMAERLPPSLVAPLAAALDAGRPLLVVALDEGERDAQGDAAPPALRERLALHLSLDGLALAETRARGPDPAALALARRRLGGTAEAEDLVEALAGAAAALGEPSLRAPLFALRAARAAAALEGAAEVGPEAVALAARLTLAPRARRLPAPEEAPPPEAAPDPSPDDAPPPADPPTRSERSERPDPSPASTPQDAVVEAVRAALPAGALERLAAAAARVRRAEGDGAGRERQGAARGRRAGLRPARLRSGVRLDLAASLRAAAPWQGLRRQEAGPGAPAVIVRPSDLRETVRTGRSERLVIFLVDASGSAAMARLAEAKGAVEHLLARAYAARDVVALAAFRGTGAQLLLPPTRALARARRALTALPGGGGTPLAAGLVAARELAAGARRRGATPCLALLTDARANVALDGTADRARAAEDVARTAALIRAEGLPALVVDTALRPGRQAVELAALLGAAHLALPRAEAGALGAAVAARLPARARP</sequence>
<dbReference type="Pfam" id="PF17863">
    <property type="entry name" value="AAA_lid_2"/>
    <property type="match status" value="1"/>
</dbReference>
<feature type="region of interest" description="Disordered" evidence="1">
    <location>
        <begin position="332"/>
        <end position="353"/>
    </location>
</feature>
<organism evidence="3 4">
    <name type="scientific">Albimonas pacifica</name>
    <dbReference type="NCBI Taxonomy" id="1114924"/>
    <lineage>
        <taxon>Bacteria</taxon>
        <taxon>Pseudomonadati</taxon>
        <taxon>Pseudomonadota</taxon>
        <taxon>Alphaproteobacteria</taxon>
        <taxon>Rhodobacterales</taxon>
        <taxon>Paracoccaceae</taxon>
        <taxon>Albimonas</taxon>
    </lineage>
</organism>
<accession>A0A1I3CPD1</accession>
<dbReference type="InterPro" id="IPR027417">
    <property type="entry name" value="P-loop_NTPase"/>
</dbReference>
<dbReference type="PROSITE" id="PS50234">
    <property type="entry name" value="VWFA"/>
    <property type="match status" value="1"/>
</dbReference>
<dbReference type="Proteomes" id="UP000199377">
    <property type="component" value="Unassembled WGS sequence"/>
</dbReference>
<dbReference type="SUPFAM" id="SSF53300">
    <property type="entry name" value="vWA-like"/>
    <property type="match status" value="1"/>
</dbReference>
<dbReference type="Gene3D" id="1.10.8.80">
    <property type="entry name" value="Magnesium chelatase subunit I, C-Terminal domain"/>
    <property type="match status" value="1"/>
</dbReference>
<feature type="domain" description="VWFA" evidence="2">
    <location>
        <begin position="410"/>
        <end position="550"/>
    </location>
</feature>
<proteinExistence type="predicted"/>
<reference evidence="3 4" key="1">
    <citation type="submission" date="2016-10" db="EMBL/GenBank/DDBJ databases">
        <authorList>
            <person name="de Groot N.N."/>
        </authorList>
    </citation>
    <scope>NUCLEOTIDE SEQUENCE [LARGE SCALE GENOMIC DNA]</scope>
    <source>
        <strain evidence="3 4">CGMCC 1.11030</strain>
    </source>
</reference>
<dbReference type="PANTHER" id="PTHR43473">
    <property type="entry name" value="MAGNESIUM-CHELATASE SUBUNIT CHLD, CHLOROPLASTIC"/>
    <property type="match status" value="1"/>
</dbReference>
<feature type="compositionally biased region" description="Basic and acidic residues" evidence="1">
    <location>
        <begin position="332"/>
        <end position="344"/>
    </location>
</feature>
<dbReference type="EMBL" id="FOQH01000002">
    <property type="protein sequence ID" value="SFH76375.1"/>
    <property type="molecule type" value="Genomic_DNA"/>
</dbReference>
<feature type="compositionally biased region" description="Basic and acidic residues" evidence="1">
    <location>
        <begin position="287"/>
        <end position="296"/>
    </location>
</feature>
<evidence type="ECO:0000313" key="3">
    <source>
        <dbReference type="EMBL" id="SFH76375.1"/>
    </source>
</evidence>
<dbReference type="Pfam" id="PF13519">
    <property type="entry name" value="VWA_2"/>
    <property type="match status" value="1"/>
</dbReference>
<keyword evidence="4" id="KW-1185">Reference proteome</keyword>
<dbReference type="SMART" id="SM00327">
    <property type="entry name" value="VWA"/>
    <property type="match status" value="1"/>
</dbReference>
<evidence type="ECO:0000259" key="2">
    <source>
        <dbReference type="PROSITE" id="PS50234"/>
    </source>
</evidence>
<dbReference type="InterPro" id="IPR036465">
    <property type="entry name" value="vWFA_dom_sf"/>
</dbReference>
<dbReference type="InterPro" id="IPR041628">
    <property type="entry name" value="ChlI/MoxR_AAA_lid"/>
</dbReference>
<name>A0A1I3CPD1_9RHOB</name>
<dbReference type="NCBIfam" id="NF009943">
    <property type="entry name" value="PRK13406.1"/>
    <property type="match status" value="1"/>
</dbReference>
<dbReference type="RefSeq" id="WP_245779043.1">
    <property type="nucleotide sequence ID" value="NZ_FOQH01000002.1"/>
</dbReference>
<dbReference type="Gene3D" id="3.40.50.410">
    <property type="entry name" value="von Willebrand factor, type A domain"/>
    <property type="match status" value="1"/>
</dbReference>
<dbReference type="STRING" id="1114924.SAMN05216258_102126"/>
<gene>
    <name evidence="3" type="ORF">SAMN05216258_102126</name>
</gene>
<protein>
    <submittedName>
        <fullName evidence="3">Protoporphyrin IX magnesium-chelatase</fullName>
    </submittedName>
</protein>
<evidence type="ECO:0000313" key="4">
    <source>
        <dbReference type="Proteomes" id="UP000199377"/>
    </source>
</evidence>
<feature type="region of interest" description="Disordered" evidence="1">
    <location>
        <begin position="1"/>
        <end position="20"/>
    </location>
</feature>
<feature type="compositionally biased region" description="Pro residues" evidence="1">
    <location>
        <begin position="263"/>
        <end position="285"/>
    </location>
</feature>
<feature type="region of interest" description="Disordered" evidence="1">
    <location>
        <begin position="259"/>
        <end position="305"/>
    </location>
</feature>
<dbReference type="PANTHER" id="PTHR43473:SF2">
    <property type="entry name" value="MAGNESIUM-CHELATASE SUBUNIT CHLD, CHLOROPLASTIC"/>
    <property type="match status" value="1"/>
</dbReference>
<dbReference type="SUPFAM" id="SSF52540">
    <property type="entry name" value="P-loop containing nucleoside triphosphate hydrolases"/>
    <property type="match status" value="1"/>
</dbReference>
<dbReference type="InterPro" id="IPR002035">
    <property type="entry name" value="VWF_A"/>
</dbReference>
<evidence type="ECO:0000256" key="1">
    <source>
        <dbReference type="SAM" id="MobiDB-lite"/>
    </source>
</evidence>
<dbReference type="AlphaFoldDB" id="A0A1I3CPD1"/>